<keyword evidence="4 5" id="KW-0131">Cell cycle</keyword>
<dbReference type="OrthoDB" id="9806226at2"/>
<dbReference type="InterPro" id="IPR036388">
    <property type="entry name" value="WH-like_DNA-bd_sf"/>
</dbReference>
<dbReference type="GO" id="GO:0005737">
    <property type="term" value="C:cytoplasm"/>
    <property type="evidence" value="ECO:0007669"/>
    <property type="project" value="UniProtKB-SubCell"/>
</dbReference>
<sequence length="191" mass="21622">MEITAVLEGLLFVAGEEGLEKSQLLDVMQVNEAQLDEAVELLQRRCREEGRGIQLLEVAEGFQLTTLPEHADYFRRLVHSPASGTLSQASLETLAVIAYKQPVSRMEIEDIRGVRTDRPIRTLHAKGLIEESGRKEGAGRAILYRTTRHFLEQFGLKSLEELPPLPEGTDPEEEAEEFDLFFQRFREAAED</sequence>
<comment type="subunit">
    <text evidence="5">Homodimer. Homodimerization may be required to stabilize the binding of ScpA to the Smc head domains. Component of a cohesin-like complex composed of ScpA, ScpB and the Smc homodimer, in which ScpA and ScpB bind to the head domain of Smc. The presence of the three proteins is required for the association of the complex with DNA.</text>
</comment>
<organism evidence="6 7">
    <name type="scientific">Alkalicoccus urumqiensis</name>
    <name type="common">Bacillus urumqiensis</name>
    <dbReference type="NCBI Taxonomy" id="1548213"/>
    <lineage>
        <taxon>Bacteria</taxon>
        <taxon>Bacillati</taxon>
        <taxon>Bacillota</taxon>
        <taxon>Bacilli</taxon>
        <taxon>Bacillales</taxon>
        <taxon>Bacillaceae</taxon>
        <taxon>Alkalicoccus</taxon>
    </lineage>
</organism>
<dbReference type="NCBIfam" id="TIGR00281">
    <property type="entry name" value="SMC-Scp complex subunit ScpB"/>
    <property type="match status" value="1"/>
</dbReference>
<evidence type="ECO:0000256" key="2">
    <source>
        <dbReference type="ARBA" id="ARBA00022618"/>
    </source>
</evidence>
<gene>
    <name evidence="5 6" type="primary">scpB</name>
    <name evidence="6" type="ORF">C6I21_02270</name>
</gene>
<protein>
    <recommendedName>
        <fullName evidence="5">Segregation and condensation protein B</fullName>
    </recommendedName>
</protein>
<accession>A0A2P6ML17</accession>
<evidence type="ECO:0000256" key="5">
    <source>
        <dbReference type="HAMAP-Rule" id="MF_01804"/>
    </source>
</evidence>
<proteinExistence type="inferred from homology"/>
<dbReference type="Pfam" id="PF04079">
    <property type="entry name" value="SMC_ScpB"/>
    <property type="match status" value="1"/>
</dbReference>
<evidence type="ECO:0000313" key="7">
    <source>
        <dbReference type="Proteomes" id="UP000243650"/>
    </source>
</evidence>
<keyword evidence="1 5" id="KW-0963">Cytoplasm</keyword>
<comment type="caution">
    <text evidence="6">The sequence shown here is derived from an EMBL/GenBank/DDBJ whole genome shotgun (WGS) entry which is preliminary data.</text>
</comment>
<dbReference type="GO" id="GO:0006260">
    <property type="term" value="P:DNA replication"/>
    <property type="evidence" value="ECO:0007669"/>
    <property type="project" value="UniProtKB-UniRule"/>
</dbReference>
<dbReference type="Proteomes" id="UP000243650">
    <property type="component" value="Unassembled WGS sequence"/>
</dbReference>
<dbReference type="PANTHER" id="PTHR34298:SF2">
    <property type="entry name" value="SEGREGATION AND CONDENSATION PROTEIN B"/>
    <property type="match status" value="1"/>
</dbReference>
<keyword evidence="2 5" id="KW-0132">Cell division</keyword>
<keyword evidence="3 5" id="KW-0159">Chromosome partition</keyword>
<evidence type="ECO:0000256" key="3">
    <source>
        <dbReference type="ARBA" id="ARBA00022829"/>
    </source>
</evidence>
<dbReference type="EMBL" id="PVNS01000002">
    <property type="protein sequence ID" value="PRO66972.1"/>
    <property type="molecule type" value="Genomic_DNA"/>
</dbReference>
<reference evidence="6 7" key="1">
    <citation type="submission" date="2018-03" db="EMBL/GenBank/DDBJ databases">
        <title>Bacillus urumqiensis sp. nov., a moderately haloalkaliphilic bacterium isolated from a salt lake.</title>
        <authorList>
            <person name="Zhao B."/>
            <person name="Liao Z."/>
        </authorList>
    </citation>
    <scope>NUCLEOTIDE SEQUENCE [LARGE SCALE GENOMIC DNA]</scope>
    <source>
        <strain evidence="6 7">BZ-SZ-XJ18</strain>
    </source>
</reference>
<dbReference type="InterPro" id="IPR036390">
    <property type="entry name" value="WH_DNA-bd_sf"/>
</dbReference>
<dbReference type="SUPFAM" id="SSF46785">
    <property type="entry name" value="Winged helix' DNA-binding domain"/>
    <property type="match status" value="2"/>
</dbReference>
<comment type="subcellular location">
    <subcellularLocation>
        <location evidence="5">Cytoplasm</location>
    </subcellularLocation>
    <text evidence="5">Associated with two foci at the outer edges of the nucleoid region in young cells, and at four foci within both cell halves in older cells.</text>
</comment>
<name>A0A2P6ML17_ALKUR</name>
<dbReference type="HAMAP" id="MF_01804">
    <property type="entry name" value="ScpB"/>
    <property type="match status" value="1"/>
</dbReference>
<keyword evidence="7" id="KW-1185">Reference proteome</keyword>
<evidence type="ECO:0000256" key="4">
    <source>
        <dbReference type="ARBA" id="ARBA00023306"/>
    </source>
</evidence>
<comment type="function">
    <text evidence="5">Participates in chromosomal partition during cell division. May act via the formation of a condensin-like complex containing Smc and ScpA that pull DNA away from mid-cell into both cell halves.</text>
</comment>
<dbReference type="InterPro" id="IPR005234">
    <property type="entry name" value="ScpB_csome_segregation"/>
</dbReference>
<dbReference type="GO" id="GO:0051304">
    <property type="term" value="P:chromosome separation"/>
    <property type="evidence" value="ECO:0007669"/>
    <property type="project" value="InterPro"/>
</dbReference>
<comment type="similarity">
    <text evidence="5">Belongs to the ScpB family.</text>
</comment>
<evidence type="ECO:0000313" key="6">
    <source>
        <dbReference type="EMBL" id="PRO66972.1"/>
    </source>
</evidence>
<evidence type="ECO:0000256" key="1">
    <source>
        <dbReference type="ARBA" id="ARBA00022490"/>
    </source>
</evidence>
<dbReference type="PANTHER" id="PTHR34298">
    <property type="entry name" value="SEGREGATION AND CONDENSATION PROTEIN B"/>
    <property type="match status" value="1"/>
</dbReference>
<dbReference type="PIRSF" id="PIRSF019345">
    <property type="entry name" value="ScpB"/>
    <property type="match status" value="1"/>
</dbReference>
<dbReference type="AlphaFoldDB" id="A0A2P6ML17"/>
<dbReference type="GO" id="GO:0051301">
    <property type="term" value="P:cell division"/>
    <property type="evidence" value="ECO:0007669"/>
    <property type="project" value="UniProtKB-KW"/>
</dbReference>
<dbReference type="Gene3D" id="1.10.10.10">
    <property type="entry name" value="Winged helix-like DNA-binding domain superfamily/Winged helix DNA-binding domain"/>
    <property type="match status" value="2"/>
</dbReference>